<dbReference type="PANTHER" id="PTHR45867:SF3">
    <property type="entry name" value="ACID PHOSPHATASE TYPE 7"/>
    <property type="match status" value="1"/>
</dbReference>
<dbReference type="Gene3D" id="3.60.21.10">
    <property type="match status" value="1"/>
</dbReference>
<evidence type="ECO:0000313" key="1">
    <source>
        <dbReference type="EMBL" id="KAF0310723.1"/>
    </source>
</evidence>
<dbReference type="PANTHER" id="PTHR45867">
    <property type="entry name" value="PURPLE ACID PHOSPHATASE"/>
    <property type="match status" value="1"/>
</dbReference>
<protein>
    <submittedName>
        <fullName evidence="1">Acid phosphatase type 7</fullName>
    </submittedName>
</protein>
<reference evidence="1 2" key="1">
    <citation type="submission" date="2019-07" db="EMBL/GenBank/DDBJ databases">
        <title>Draft genome assembly of a fouling barnacle, Amphibalanus amphitrite (Darwin, 1854): The first reference genome for Thecostraca.</title>
        <authorList>
            <person name="Kim W."/>
        </authorList>
    </citation>
    <scope>NUCLEOTIDE SEQUENCE [LARGE SCALE GENOMIC DNA]</scope>
    <source>
        <strain evidence="1">SNU_AA5</strain>
        <tissue evidence="1">Soma without cirri and trophi</tissue>
    </source>
</reference>
<accession>A0A6A4WXW0</accession>
<name>A0A6A4WXW0_AMPAM</name>
<keyword evidence="2" id="KW-1185">Reference proteome</keyword>
<dbReference type="InterPro" id="IPR029052">
    <property type="entry name" value="Metallo-depent_PP-like"/>
</dbReference>
<proteinExistence type="predicted"/>
<sequence length="73" mass="8253">MGLVQGPIFNMERPYGMEELLMKYGVDLAIWAHEHSYERLWPVYNETVYNGTAADPYRNPGAPVHIVTGSAEV</sequence>
<gene>
    <name evidence="1" type="primary">ACP7_2</name>
    <name evidence="1" type="ORF">FJT64_001919</name>
</gene>
<dbReference type="EMBL" id="VIIS01000292">
    <property type="protein sequence ID" value="KAF0310723.1"/>
    <property type="molecule type" value="Genomic_DNA"/>
</dbReference>
<dbReference type="Proteomes" id="UP000440578">
    <property type="component" value="Unassembled WGS sequence"/>
</dbReference>
<comment type="caution">
    <text evidence="1">The sequence shown here is derived from an EMBL/GenBank/DDBJ whole genome shotgun (WGS) entry which is preliminary data.</text>
</comment>
<dbReference type="OrthoDB" id="45007at2759"/>
<dbReference type="AlphaFoldDB" id="A0A6A4WXW0"/>
<organism evidence="1 2">
    <name type="scientific">Amphibalanus amphitrite</name>
    <name type="common">Striped barnacle</name>
    <name type="synonym">Balanus amphitrite</name>
    <dbReference type="NCBI Taxonomy" id="1232801"/>
    <lineage>
        <taxon>Eukaryota</taxon>
        <taxon>Metazoa</taxon>
        <taxon>Ecdysozoa</taxon>
        <taxon>Arthropoda</taxon>
        <taxon>Crustacea</taxon>
        <taxon>Multicrustacea</taxon>
        <taxon>Cirripedia</taxon>
        <taxon>Thoracica</taxon>
        <taxon>Thoracicalcarea</taxon>
        <taxon>Balanomorpha</taxon>
        <taxon>Balanoidea</taxon>
        <taxon>Balanidae</taxon>
        <taxon>Amphibalaninae</taxon>
        <taxon>Amphibalanus</taxon>
    </lineage>
</organism>
<dbReference type="SUPFAM" id="SSF56300">
    <property type="entry name" value="Metallo-dependent phosphatases"/>
    <property type="match status" value="1"/>
</dbReference>
<evidence type="ECO:0000313" key="2">
    <source>
        <dbReference type="Proteomes" id="UP000440578"/>
    </source>
</evidence>